<keyword evidence="3" id="KW-1185">Reference proteome</keyword>
<comment type="caution">
    <text evidence="2">The sequence shown here is derived from an EMBL/GenBank/DDBJ whole genome shotgun (WGS) entry which is preliminary data.</text>
</comment>
<reference evidence="3" key="1">
    <citation type="journal article" date="2019" name="Int. J. Syst. Evol. Microbiol.">
        <title>The Global Catalogue of Microorganisms (GCM) 10K type strain sequencing project: providing services to taxonomists for standard genome sequencing and annotation.</title>
        <authorList>
            <consortium name="The Broad Institute Genomics Platform"/>
            <consortium name="The Broad Institute Genome Sequencing Center for Infectious Disease"/>
            <person name="Wu L."/>
            <person name="Ma J."/>
        </authorList>
    </citation>
    <scope>NUCLEOTIDE SEQUENCE [LARGE SCALE GENOMIC DNA]</scope>
    <source>
        <strain evidence="3">JCM 16929</strain>
    </source>
</reference>
<evidence type="ECO:0000313" key="2">
    <source>
        <dbReference type="EMBL" id="GAA3621991.1"/>
    </source>
</evidence>
<proteinExistence type="predicted"/>
<protein>
    <submittedName>
        <fullName evidence="2">Uncharacterized protein</fullName>
    </submittedName>
</protein>
<dbReference type="Proteomes" id="UP001501490">
    <property type="component" value="Unassembled WGS sequence"/>
</dbReference>
<dbReference type="EMBL" id="BAABAB010000017">
    <property type="protein sequence ID" value="GAA3621991.1"/>
    <property type="molecule type" value="Genomic_DNA"/>
</dbReference>
<accession>A0ABP7A0K5</accession>
<organism evidence="2 3">
    <name type="scientific">Microlunatus ginsengisoli</name>
    <dbReference type="NCBI Taxonomy" id="363863"/>
    <lineage>
        <taxon>Bacteria</taxon>
        <taxon>Bacillati</taxon>
        <taxon>Actinomycetota</taxon>
        <taxon>Actinomycetes</taxon>
        <taxon>Propionibacteriales</taxon>
        <taxon>Propionibacteriaceae</taxon>
        <taxon>Microlunatus</taxon>
    </lineage>
</organism>
<sequence length="58" mass="6056">MDVDEPGDWALLMVPIAVCLVLVILAGAMGVFRTDSPVETDVRVGCVGAGPITLGCRR</sequence>
<evidence type="ECO:0000256" key="1">
    <source>
        <dbReference type="SAM" id="Phobius"/>
    </source>
</evidence>
<gene>
    <name evidence="2" type="ORF">GCM10022236_25420</name>
</gene>
<evidence type="ECO:0000313" key="3">
    <source>
        <dbReference type="Proteomes" id="UP001501490"/>
    </source>
</evidence>
<name>A0ABP7A0K5_9ACTN</name>
<keyword evidence="1" id="KW-0472">Membrane</keyword>
<keyword evidence="1" id="KW-0812">Transmembrane</keyword>
<keyword evidence="1" id="KW-1133">Transmembrane helix</keyword>
<feature type="transmembrane region" description="Helical" evidence="1">
    <location>
        <begin position="12"/>
        <end position="32"/>
    </location>
</feature>